<geneLocation type="plasmid" evidence="1 2">
    <name>unnamed2</name>
</geneLocation>
<accession>A0A7D5KW44</accession>
<name>A0A7D5KW44_9EURY</name>
<organism evidence="1 2">
    <name type="scientific">Halorarum halophilum</name>
    <dbReference type="NCBI Taxonomy" id="2743090"/>
    <lineage>
        <taxon>Archaea</taxon>
        <taxon>Methanobacteriati</taxon>
        <taxon>Methanobacteriota</taxon>
        <taxon>Stenosarchaea group</taxon>
        <taxon>Halobacteria</taxon>
        <taxon>Halobacteriales</taxon>
        <taxon>Haloferacaceae</taxon>
        <taxon>Halorarum</taxon>
    </lineage>
</organism>
<keyword evidence="2" id="KW-1185">Reference proteome</keyword>
<keyword evidence="1" id="KW-0614">Plasmid</keyword>
<dbReference type="Proteomes" id="UP000509750">
    <property type="component" value="Plasmid unnamed2"/>
</dbReference>
<dbReference type="InterPro" id="IPR014729">
    <property type="entry name" value="Rossmann-like_a/b/a_fold"/>
</dbReference>
<dbReference type="OrthoDB" id="351096at2157"/>
<dbReference type="SUPFAM" id="SSF52402">
    <property type="entry name" value="Adenine nucleotide alpha hydrolases-like"/>
    <property type="match status" value="1"/>
</dbReference>
<dbReference type="EMBL" id="CP058531">
    <property type="protein sequence ID" value="QLG29840.1"/>
    <property type="molecule type" value="Genomic_DNA"/>
</dbReference>
<reference evidence="1 2" key="1">
    <citation type="submission" date="2020-07" db="EMBL/GenBank/DDBJ databases">
        <title>Gai3-2, isolated from salt lake.</title>
        <authorList>
            <person name="Cui H."/>
            <person name="Shi X."/>
        </authorList>
    </citation>
    <scope>NUCLEOTIDE SEQUENCE [LARGE SCALE GENOMIC DNA]</scope>
    <source>
        <strain evidence="1 2">Gai3-2</strain>
        <plasmid evidence="1 2">unnamed2</plasmid>
    </source>
</reference>
<dbReference type="KEGG" id="halg:HUG10_19715"/>
<sequence length="139" mass="15742">MNGTTDTPLILTPIRYPLTAESTRTLEHASHVSEEHDDGQLLVLHVDLVQYDKHSTAQDIQRAIAPIVGDQPVNVIIRRGFLVEEVIREEAEQRGAEIIVIGKNRMAKWRRYINRLLGNHPDIASYLREHTDATIETTG</sequence>
<dbReference type="GeneID" id="56031110"/>
<evidence type="ECO:0000313" key="2">
    <source>
        <dbReference type="Proteomes" id="UP000509750"/>
    </source>
</evidence>
<dbReference type="Gene3D" id="3.40.50.620">
    <property type="entry name" value="HUPs"/>
    <property type="match status" value="1"/>
</dbReference>
<proteinExistence type="predicted"/>
<dbReference type="AlphaFoldDB" id="A0A7D5KW44"/>
<gene>
    <name evidence="1" type="ORF">HUG10_19715</name>
</gene>
<dbReference type="RefSeq" id="WP_179171414.1">
    <property type="nucleotide sequence ID" value="NZ_CP058531.1"/>
</dbReference>
<evidence type="ECO:0000313" key="1">
    <source>
        <dbReference type="EMBL" id="QLG29840.1"/>
    </source>
</evidence>
<protein>
    <submittedName>
        <fullName evidence="1">Universal stress protein</fullName>
    </submittedName>
</protein>